<dbReference type="Proteomes" id="UP000623010">
    <property type="component" value="Unassembled WGS sequence"/>
</dbReference>
<dbReference type="PANTHER" id="PTHR19959:SF119">
    <property type="entry name" value="FUNGAL LIPASE-LIKE DOMAIN-CONTAINING PROTEIN"/>
    <property type="match status" value="1"/>
</dbReference>
<evidence type="ECO:0000313" key="2">
    <source>
        <dbReference type="EMBL" id="GGZ82212.1"/>
    </source>
</evidence>
<dbReference type="SUPFAM" id="SSF52540">
    <property type="entry name" value="P-loop containing nucleoside triphosphate hydrolases"/>
    <property type="match status" value="1"/>
</dbReference>
<dbReference type="InterPro" id="IPR027417">
    <property type="entry name" value="P-loop_NTPase"/>
</dbReference>
<name>A0A918R182_9ACTN</name>
<organism evidence="2 3">
    <name type="scientific">Streptomyces echinoruber</name>
    <dbReference type="NCBI Taxonomy" id="68898"/>
    <lineage>
        <taxon>Bacteria</taxon>
        <taxon>Bacillati</taxon>
        <taxon>Actinomycetota</taxon>
        <taxon>Actinomycetes</taxon>
        <taxon>Kitasatosporales</taxon>
        <taxon>Streptomycetaceae</taxon>
        <taxon>Streptomyces</taxon>
    </lineage>
</organism>
<evidence type="ECO:0000313" key="3">
    <source>
        <dbReference type="Proteomes" id="UP000623010"/>
    </source>
</evidence>
<reference evidence="2" key="1">
    <citation type="journal article" date="2014" name="Int. J. Syst. Evol. Microbiol.">
        <title>Complete genome sequence of Corynebacterium casei LMG S-19264T (=DSM 44701T), isolated from a smear-ripened cheese.</title>
        <authorList>
            <consortium name="US DOE Joint Genome Institute (JGI-PGF)"/>
            <person name="Walter F."/>
            <person name="Albersmeier A."/>
            <person name="Kalinowski J."/>
            <person name="Ruckert C."/>
        </authorList>
    </citation>
    <scope>NUCLEOTIDE SEQUENCE</scope>
    <source>
        <strain evidence="2">JCM 5016</strain>
    </source>
</reference>
<dbReference type="RefSeq" id="WP_190057006.1">
    <property type="nucleotide sequence ID" value="NZ_BMWH01000005.1"/>
</dbReference>
<keyword evidence="3" id="KW-1185">Reference proteome</keyword>
<comment type="caution">
    <text evidence="2">The sequence shown here is derived from an EMBL/GenBank/DDBJ whole genome shotgun (WGS) entry which is preliminary data.</text>
</comment>
<dbReference type="Gene3D" id="1.25.40.10">
    <property type="entry name" value="Tetratricopeptide repeat domain"/>
    <property type="match status" value="4"/>
</dbReference>
<dbReference type="Pfam" id="PF13374">
    <property type="entry name" value="TPR_10"/>
    <property type="match status" value="4"/>
</dbReference>
<dbReference type="Pfam" id="PF13424">
    <property type="entry name" value="TPR_12"/>
    <property type="match status" value="1"/>
</dbReference>
<protein>
    <recommendedName>
        <fullName evidence="1">Anaphase-promoting complex subunit 5 domain-containing protein</fullName>
    </recommendedName>
</protein>
<gene>
    <name evidence="2" type="ORF">GCM10010389_20190</name>
</gene>
<dbReference type="EMBL" id="BMWH01000005">
    <property type="protein sequence ID" value="GGZ82212.1"/>
    <property type="molecule type" value="Genomic_DNA"/>
</dbReference>
<dbReference type="SUPFAM" id="SSF50494">
    <property type="entry name" value="Trypsin-like serine proteases"/>
    <property type="match status" value="1"/>
</dbReference>
<dbReference type="InterPro" id="IPR009003">
    <property type="entry name" value="Peptidase_S1_PA"/>
</dbReference>
<evidence type="ECO:0000259" key="1">
    <source>
        <dbReference type="Pfam" id="PF12862"/>
    </source>
</evidence>
<dbReference type="InterPro" id="IPR011990">
    <property type="entry name" value="TPR-like_helical_dom_sf"/>
</dbReference>
<sequence length="1190" mass="127685">MGLDAGAVAEIWAAGTEPGWSVGSGYLIAGRLLLTAAHAVTRDEVRITCSQVRVRLLEEGILREARVVWHGDALLDAALVEITDPGFDPGRRAPVRFGRLVGSTPGVPCEAVGFPDATGAFEGPEPLRDSEQLAGHLNPLTRRKQGLVDLRVDNWPDHDPDRPSRWSGMSGASVWCGELLVGVVAWDTPGFGQRRLTAVPITALAAVEDFRRPVEQATGRALRCEPVELQEVLAPWFPAQAPQSPAALLRAEHEVVPFTGREHILETLQTWCQGEGSCSALLLTGAGGQGKTRLARRLAELLHDAGWVTGQVTEQADVTAHLKALTRCTAPVLLVLDYVETRPDQAQAIIDHLAAHPPRHPVRLLLLARAAGEWFTTLRSASLALSTTVRAEPLALAPLAESATERERAWQDALTAFADSLQRLHSPAYAGIDPAYAGIDFAARRRNAGPPAPAAPGTGQALALHMAALAVLLTEDSSTADSSPQQVLLHHERGYWNRVARHRGLGLDHIRPLAMTAAQLCGPTPRPQALEILSRLPGLRGDIAEQNRRALAGWIRDLYPPPAGGDSYWGSLQPDPLAEHYIIEALAAEPNLPTLVLPATGPEQARHALTLLTRAAARPAGDQAADCLIRAITEHPHALAPAAIDVATRVESPAPLLQALDTLVHAPDSTPEDLTALYAEMPEQTHALAEVAAALTTRLVTMHRANGDTSGLARWLNDQSVRLGALGRREEALEAIIEAVAIRRRLAEARPDAFLPDLATSLNNQANRLGALGRHEEALEAITEAVTIRRRLAEARPDAFLPDLARSLNNQAVGLGALGRHEEALEAIIDAVDAYRRLAEARPDAFLSDLAASLNNQANRLGALGRHEEALEAIIDAVDAYRRLAEARPDAFLPDLATSLNNQAVGLGELGRHEEALEAITEAVTICRRLAEARPDAFLPDLARSLNNQAIGLGALGRCEEALEAITEAVDAYRRLAEARPDAFLSDLAASLNNQAVGLDALGRCEEALEAITEAVTIRRRLAEARPDAFLSDLAASLNNQAVGLGALGRREEALEAIIEAVTIRRRLAEARPDAFLPDLARSLNNQAIGLGALGRREEALEAIIDAVDAYRRLAEARPDAFLSDLAASLNNQAIGLGALGRYEEALEAITEAVDAYRRLAEARPAVYESLLQRSLQVQAQLLALEKGPG</sequence>
<proteinExistence type="predicted"/>
<dbReference type="AlphaFoldDB" id="A0A918R182"/>
<dbReference type="Pfam" id="PF12862">
    <property type="entry name" value="ANAPC5"/>
    <property type="match status" value="2"/>
</dbReference>
<dbReference type="InterPro" id="IPR026000">
    <property type="entry name" value="Apc5_dom"/>
</dbReference>
<reference evidence="2" key="2">
    <citation type="submission" date="2020-09" db="EMBL/GenBank/DDBJ databases">
        <authorList>
            <person name="Sun Q."/>
            <person name="Ohkuma M."/>
        </authorList>
    </citation>
    <scope>NUCLEOTIDE SEQUENCE</scope>
    <source>
        <strain evidence="2">JCM 5016</strain>
    </source>
</reference>
<dbReference type="Gene3D" id="3.40.50.300">
    <property type="entry name" value="P-loop containing nucleotide triphosphate hydrolases"/>
    <property type="match status" value="1"/>
</dbReference>
<feature type="domain" description="Anaphase-promoting complex subunit 5" evidence="1">
    <location>
        <begin position="1128"/>
        <end position="1156"/>
    </location>
</feature>
<accession>A0A918R182</accession>
<dbReference type="SMART" id="SM00028">
    <property type="entry name" value="TPR"/>
    <property type="match status" value="9"/>
</dbReference>
<feature type="domain" description="Anaphase-promoting complex subunit 5" evidence="1">
    <location>
        <begin position="994"/>
        <end position="1020"/>
    </location>
</feature>
<dbReference type="InterPro" id="IPR019734">
    <property type="entry name" value="TPR_rpt"/>
</dbReference>
<dbReference type="SUPFAM" id="SSF48452">
    <property type="entry name" value="TPR-like"/>
    <property type="match status" value="3"/>
</dbReference>
<dbReference type="PANTHER" id="PTHR19959">
    <property type="entry name" value="KINESIN LIGHT CHAIN"/>
    <property type="match status" value="1"/>
</dbReference>